<dbReference type="AlphaFoldDB" id="A0A0M3JF30"/>
<name>A0A0M3JF30_ANISI</name>
<dbReference type="GO" id="GO:0008270">
    <property type="term" value="F:zinc ion binding"/>
    <property type="evidence" value="ECO:0007669"/>
    <property type="project" value="UniProtKB-KW"/>
</dbReference>
<dbReference type="GO" id="GO:0044666">
    <property type="term" value="C:MLL3/4 complex"/>
    <property type="evidence" value="ECO:0007669"/>
    <property type="project" value="TreeGrafter"/>
</dbReference>
<organism evidence="11">
    <name type="scientific">Anisakis simplex</name>
    <name type="common">Herring worm</name>
    <dbReference type="NCBI Taxonomy" id="6269"/>
    <lineage>
        <taxon>Eukaryota</taxon>
        <taxon>Metazoa</taxon>
        <taxon>Ecdysozoa</taxon>
        <taxon>Nematoda</taxon>
        <taxon>Chromadorea</taxon>
        <taxon>Rhabditida</taxon>
        <taxon>Spirurina</taxon>
        <taxon>Ascaridomorpha</taxon>
        <taxon>Ascaridoidea</taxon>
        <taxon>Anisakidae</taxon>
        <taxon>Anisakis</taxon>
        <taxon>Anisakis simplex complex</taxon>
    </lineage>
</organism>
<keyword evidence="3" id="KW-0677">Repeat</keyword>
<keyword evidence="6" id="KW-0805">Transcription regulation</keyword>
<evidence type="ECO:0000256" key="4">
    <source>
        <dbReference type="ARBA" id="ARBA00022771"/>
    </source>
</evidence>
<evidence type="ECO:0000313" key="11">
    <source>
        <dbReference type="WBParaSite" id="ASIM_0000623001-mRNA-1"/>
    </source>
</evidence>
<dbReference type="GO" id="GO:0045944">
    <property type="term" value="P:positive regulation of transcription by RNA polymerase II"/>
    <property type="evidence" value="ECO:0007669"/>
    <property type="project" value="TreeGrafter"/>
</dbReference>
<keyword evidence="8" id="KW-0539">Nucleus</keyword>
<dbReference type="PANTHER" id="PTHR45888:SF6">
    <property type="entry name" value="HL01030P-RELATED"/>
    <property type="match status" value="1"/>
</dbReference>
<dbReference type="OrthoDB" id="308383at2759"/>
<evidence type="ECO:0000313" key="9">
    <source>
        <dbReference type="EMBL" id="VDK26392.1"/>
    </source>
</evidence>
<sequence>MKDKTFICALHDDIRLDMSVDRLDTLRRIYVEREENQLIAKLFQSTDSTKLTLRVGTLIFHQIGQLLPEQLKSFHNSDFIFPIGYSVTRIFWSPFNATERMRFDCSIRDNKSHAEFVIAYDTNREIRESSAT</sequence>
<dbReference type="GO" id="GO:0003713">
    <property type="term" value="F:transcription coactivator activity"/>
    <property type="evidence" value="ECO:0007669"/>
    <property type="project" value="TreeGrafter"/>
</dbReference>
<dbReference type="SMART" id="SM00541">
    <property type="entry name" value="FYRN"/>
    <property type="match status" value="1"/>
</dbReference>
<comment type="subcellular location">
    <subcellularLocation>
        <location evidence="1">Nucleus</location>
    </subcellularLocation>
</comment>
<keyword evidence="5" id="KW-0862">Zinc</keyword>
<dbReference type="PROSITE" id="PS51542">
    <property type="entry name" value="FYRN"/>
    <property type="match status" value="1"/>
</dbReference>
<protein>
    <submittedName>
        <fullName evidence="11">Histone-lysine N-methyltransferase trr (inferred by orthology to a D. melanogaster protein)</fullName>
    </submittedName>
</protein>
<evidence type="ECO:0000256" key="8">
    <source>
        <dbReference type="ARBA" id="ARBA00023242"/>
    </source>
</evidence>
<dbReference type="Gene3D" id="3.30.160.360">
    <property type="match status" value="1"/>
</dbReference>
<evidence type="ECO:0000256" key="6">
    <source>
        <dbReference type="ARBA" id="ARBA00023015"/>
    </source>
</evidence>
<keyword evidence="10" id="KW-1185">Reference proteome</keyword>
<dbReference type="WBParaSite" id="ASIM_0000623001-mRNA-1">
    <property type="protein sequence ID" value="ASIM_0000623001-mRNA-1"/>
    <property type="gene ID" value="ASIM_0000623001"/>
</dbReference>
<keyword evidence="4" id="KW-0863">Zinc-finger</keyword>
<dbReference type="Proteomes" id="UP000267096">
    <property type="component" value="Unassembled WGS sequence"/>
</dbReference>
<dbReference type="EMBL" id="UYRR01012511">
    <property type="protein sequence ID" value="VDK26392.1"/>
    <property type="molecule type" value="Genomic_DNA"/>
</dbReference>
<dbReference type="InterPro" id="IPR003888">
    <property type="entry name" value="FYrich_N"/>
</dbReference>
<reference evidence="9 10" key="2">
    <citation type="submission" date="2018-11" db="EMBL/GenBank/DDBJ databases">
        <authorList>
            <consortium name="Pathogen Informatics"/>
        </authorList>
    </citation>
    <scope>NUCLEOTIDE SEQUENCE [LARGE SCALE GENOMIC DNA]</scope>
</reference>
<evidence type="ECO:0000256" key="1">
    <source>
        <dbReference type="ARBA" id="ARBA00004123"/>
    </source>
</evidence>
<evidence type="ECO:0000256" key="5">
    <source>
        <dbReference type="ARBA" id="ARBA00022833"/>
    </source>
</evidence>
<keyword evidence="7" id="KW-0804">Transcription</keyword>
<proteinExistence type="predicted"/>
<dbReference type="PANTHER" id="PTHR45888">
    <property type="entry name" value="HL01030P-RELATED"/>
    <property type="match status" value="1"/>
</dbReference>
<reference evidence="11" key="1">
    <citation type="submission" date="2017-02" db="UniProtKB">
        <authorList>
            <consortium name="WormBaseParasite"/>
        </authorList>
    </citation>
    <scope>IDENTIFICATION</scope>
</reference>
<evidence type="ECO:0000256" key="7">
    <source>
        <dbReference type="ARBA" id="ARBA00023163"/>
    </source>
</evidence>
<dbReference type="Pfam" id="PF05964">
    <property type="entry name" value="FYRN"/>
    <property type="match status" value="1"/>
</dbReference>
<accession>A0A0M3JF30</accession>
<dbReference type="GO" id="GO:0042800">
    <property type="term" value="F:histone H3K4 methyltransferase activity"/>
    <property type="evidence" value="ECO:0007669"/>
    <property type="project" value="TreeGrafter"/>
</dbReference>
<evidence type="ECO:0000256" key="3">
    <source>
        <dbReference type="ARBA" id="ARBA00022737"/>
    </source>
</evidence>
<keyword evidence="2" id="KW-0479">Metal-binding</keyword>
<evidence type="ECO:0000256" key="2">
    <source>
        <dbReference type="ARBA" id="ARBA00022723"/>
    </source>
</evidence>
<gene>
    <name evidence="9" type="ORF">ASIM_LOCUS6007</name>
</gene>
<evidence type="ECO:0000313" key="10">
    <source>
        <dbReference type="Proteomes" id="UP000267096"/>
    </source>
</evidence>